<protein>
    <submittedName>
        <fullName evidence="8">NADH dehydrogenase</fullName>
    </submittedName>
</protein>
<evidence type="ECO:0000256" key="3">
    <source>
        <dbReference type="ARBA" id="ARBA00022827"/>
    </source>
</evidence>
<dbReference type="SUPFAM" id="SSF51905">
    <property type="entry name" value="FAD/NAD(P)-binding domain"/>
    <property type="match status" value="2"/>
</dbReference>
<comment type="caution">
    <text evidence="8">The sequence shown here is derived from an EMBL/GenBank/DDBJ whole genome shotgun (WGS) entry which is preliminary data.</text>
</comment>
<dbReference type="PANTHER" id="PTHR43706">
    <property type="entry name" value="NADH DEHYDROGENASE"/>
    <property type="match status" value="1"/>
</dbReference>
<dbReference type="Pfam" id="PF07992">
    <property type="entry name" value="Pyr_redox_2"/>
    <property type="match status" value="1"/>
</dbReference>
<name>A0A9P6VNC5_9HELO</name>
<accession>A0A9P6VNC5</accession>
<keyword evidence="3" id="KW-0274">FAD</keyword>
<keyword evidence="5" id="KW-0520">NAD</keyword>
<dbReference type="EMBL" id="VNKQ01000005">
    <property type="protein sequence ID" value="KAG0651188.1"/>
    <property type="molecule type" value="Genomic_DNA"/>
</dbReference>
<reference evidence="8" key="1">
    <citation type="submission" date="2019-07" db="EMBL/GenBank/DDBJ databases">
        <title>Hyphodiscus hymeniophilus genome sequencing and assembly.</title>
        <authorList>
            <person name="Kramer G."/>
            <person name="Nodwell J."/>
        </authorList>
    </citation>
    <scope>NUCLEOTIDE SEQUENCE</scope>
    <source>
        <strain evidence="8">ATCC 34498</strain>
    </source>
</reference>
<dbReference type="PRINTS" id="PR00368">
    <property type="entry name" value="FADPNR"/>
</dbReference>
<evidence type="ECO:0000256" key="6">
    <source>
        <dbReference type="SAM" id="MobiDB-lite"/>
    </source>
</evidence>
<evidence type="ECO:0000256" key="4">
    <source>
        <dbReference type="ARBA" id="ARBA00023002"/>
    </source>
</evidence>
<organism evidence="8 9">
    <name type="scientific">Hyphodiscus hymeniophilus</name>
    <dbReference type="NCBI Taxonomy" id="353542"/>
    <lineage>
        <taxon>Eukaryota</taxon>
        <taxon>Fungi</taxon>
        <taxon>Dikarya</taxon>
        <taxon>Ascomycota</taxon>
        <taxon>Pezizomycotina</taxon>
        <taxon>Leotiomycetes</taxon>
        <taxon>Helotiales</taxon>
        <taxon>Hyphodiscaceae</taxon>
        <taxon>Hyphodiscus</taxon>
    </lineage>
</organism>
<dbReference type="Proteomes" id="UP000785200">
    <property type="component" value="Unassembled WGS sequence"/>
</dbReference>
<dbReference type="GO" id="GO:0005739">
    <property type="term" value="C:mitochondrion"/>
    <property type="evidence" value="ECO:0007669"/>
    <property type="project" value="TreeGrafter"/>
</dbReference>
<dbReference type="PANTHER" id="PTHR43706:SF17">
    <property type="entry name" value="NADH DEHYDROGENASE (EUROFUNG)"/>
    <property type="match status" value="1"/>
</dbReference>
<dbReference type="GO" id="GO:0003954">
    <property type="term" value="F:NADH dehydrogenase activity"/>
    <property type="evidence" value="ECO:0007669"/>
    <property type="project" value="InterPro"/>
</dbReference>
<gene>
    <name evidence="8" type="ORF">D0Z07_2271</name>
</gene>
<dbReference type="AlphaFoldDB" id="A0A9P6VNC5"/>
<feature type="region of interest" description="Disordered" evidence="6">
    <location>
        <begin position="1"/>
        <end position="30"/>
    </location>
</feature>
<dbReference type="OrthoDB" id="3244603at2759"/>
<dbReference type="InterPro" id="IPR023753">
    <property type="entry name" value="FAD/NAD-binding_dom"/>
</dbReference>
<evidence type="ECO:0000256" key="2">
    <source>
        <dbReference type="ARBA" id="ARBA00022630"/>
    </source>
</evidence>
<evidence type="ECO:0000256" key="1">
    <source>
        <dbReference type="ARBA" id="ARBA00005272"/>
    </source>
</evidence>
<dbReference type="InterPro" id="IPR045024">
    <property type="entry name" value="NDH-2"/>
</dbReference>
<evidence type="ECO:0000313" key="8">
    <source>
        <dbReference type="EMBL" id="KAG0651188.1"/>
    </source>
</evidence>
<proteinExistence type="inferred from homology"/>
<feature type="compositionally biased region" description="Low complexity" evidence="6">
    <location>
        <begin position="1"/>
        <end position="27"/>
    </location>
</feature>
<keyword evidence="9" id="KW-1185">Reference proteome</keyword>
<sequence length="460" mass="50720">MVTTRSQVSTFSPPTPTTSSSSSVTDASSDEKQQTIAIIGTGWAGWTLAQDLNPRNARIVLISPHRTMALTPLLASAACAIFDFRLAEEPVRRRNRSFQKYQANVSSIDFGSKTISCTSAIGSQRSGLSQEDIESGKGFEVQYDKLILAPGCETNTFGTPGVKEHALFMKSVKDARTLRERLLDCFEEASLPTLSDQQRKDILHFAIVGGGPTGVELAAELDELVQQHLLAVYPHLKGLPTISVYDVADRLLGQFGEKLSQYAMSQFTARENVTICTERHIEEVHKDALIVKEEGRVGFGVCVWAVGNKACKMVEELNVRKTEKGIERILTDSHLRVLQPDSKSGNKVLEGVWALGDAADIQGNSLPTTAEVAVQKAKWLAKCINSGEMGGKFEYKNKALVAYIGRGDGVIEGNQDWTGASAWLAWRSGSLEWTRSWRRRVMIFVNWVANWIDGREVARR</sequence>
<keyword evidence="4" id="KW-0560">Oxidoreductase</keyword>
<dbReference type="Gene3D" id="3.50.50.100">
    <property type="match status" value="1"/>
</dbReference>
<keyword evidence="2" id="KW-0285">Flavoprotein</keyword>
<evidence type="ECO:0000313" key="9">
    <source>
        <dbReference type="Proteomes" id="UP000785200"/>
    </source>
</evidence>
<feature type="domain" description="FAD/NAD(P)-binding" evidence="7">
    <location>
        <begin position="35"/>
        <end position="377"/>
    </location>
</feature>
<comment type="similarity">
    <text evidence="1">Belongs to the NADH dehydrogenase family.</text>
</comment>
<evidence type="ECO:0000259" key="7">
    <source>
        <dbReference type="Pfam" id="PF07992"/>
    </source>
</evidence>
<dbReference type="InterPro" id="IPR036188">
    <property type="entry name" value="FAD/NAD-bd_sf"/>
</dbReference>
<evidence type="ECO:0000256" key="5">
    <source>
        <dbReference type="ARBA" id="ARBA00023027"/>
    </source>
</evidence>